<proteinExistence type="predicted"/>
<dbReference type="Proteomes" id="UP001064048">
    <property type="component" value="Chromosome 3"/>
</dbReference>
<evidence type="ECO:0000313" key="2">
    <source>
        <dbReference type="Proteomes" id="UP001064048"/>
    </source>
</evidence>
<sequence>MEDLDGKDLVNNNKEVSFDKPFTPHLLSPSQTRPVLKMYSRNRDKNNSANSFTSTRHNVPNFAKPCLPAVTEEINYSSDAVQSSECRKRLKRPSVDKPHLSPKRILRSSSVLHSDSEVTHNESKALTKKEQTTHLNERLLDYGDLDMFDESPVKEKQNSASGIATSKCGVPNSRRAEHPKFGILCACLDKYGGKSQKSTAPKVSDNVVNAVCKKLEDDIAEIQKLSPKDTKQAMDKLVQDLQSRKESTIFIGIDEVLEGSCKEDRAIQQSVCATGTAHDKGRTDTHLYSVTAENLLV</sequence>
<reference evidence="1 2" key="1">
    <citation type="journal article" date="2022" name="Genome Biol. Evol.">
        <title>The Spruce Budworm Genome: Reconstructing the Evolutionary History of Antifreeze Proteins.</title>
        <authorList>
            <person name="Beliveau C."/>
            <person name="Gagne P."/>
            <person name="Picq S."/>
            <person name="Vernygora O."/>
            <person name="Keeling C.I."/>
            <person name="Pinkney K."/>
            <person name="Doucet D."/>
            <person name="Wen F."/>
            <person name="Johnston J.S."/>
            <person name="Maaroufi H."/>
            <person name="Boyle B."/>
            <person name="Laroche J."/>
            <person name="Dewar K."/>
            <person name="Juretic N."/>
            <person name="Blackburn G."/>
            <person name="Nisole A."/>
            <person name="Brunet B."/>
            <person name="Brandao M."/>
            <person name="Lumley L."/>
            <person name="Duan J."/>
            <person name="Quan G."/>
            <person name="Lucarotti C.J."/>
            <person name="Roe A.D."/>
            <person name="Sperling F.A.H."/>
            <person name="Levesque R.C."/>
            <person name="Cusson M."/>
        </authorList>
    </citation>
    <scope>NUCLEOTIDE SEQUENCE [LARGE SCALE GENOMIC DNA]</scope>
    <source>
        <strain evidence="1">Glfc:IPQL:Cfum</strain>
    </source>
</reference>
<comment type="caution">
    <text evidence="1">The sequence shown here is derived from an EMBL/GenBank/DDBJ whole genome shotgun (WGS) entry which is preliminary data.</text>
</comment>
<keyword evidence="2" id="KW-1185">Reference proteome</keyword>
<dbReference type="EMBL" id="CM046103">
    <property type="protein sequence ID" value="KAI8427964.1"/>
    <property type="molecule type" value="Genomic_DNA"/>
</dbReference>
<evidence type="ECO:0000313" key="1">
    <source>
        <dbReference type="EMBL" id="KAI8427964.1"/>
    </source>
</evidence>
<accession>A0ACC0JUZ8</accession>
<organism evidence="1 2">
    <name type="scientific">Choristoneura fumiferana</name>
    <name type="common">Spruce budworm moth</name>
    <name type="synonym">Archips fumiferana</name>
    <dbReference type="NCBI Taxonomy" id="7141"/>
    <lineage>
        <taxon>Eukaryota</taxon>
        <taxon>Metazoa</taxon>
        <taxon>Ecdysozoa</taxon>
        <taxon>Arthropoda</taxon>
        <taxon>Hexapoda</taxon>
        <taxon>Insecta</taxon>
        <taxon>Pterygota</taxon>
        <taxon>Neoptera</taxon>
        <taxon>Endopterygota</taxon>
        <taxon>Lepidoptera</taxon>
        <taxon>Glossata</taxon>
        <taxon>Ditrysia</taxon>
        <taxon>Tortricoidea</taxon>
        <taxon>Tortricidae</taxon>
        <taxon>Tortricinae</taxon>
        <taxon>Choristoneura</taxon>
    </lineage>
</organism>
<protein>
    <submittedName>
        <fullName evidence="1">Uncharacterized protein</fullName>
    </submittedName>
</protein>
<gene>
    <name evidence="1" type="ORF">MSG28_002278</name>
</gene>
<name>A0ACC0JUZ8_CHOFU</name>